<dbReference type="RefSeq" id="XP_040701562.1">
    <property type="nucleotide sequence ID" value="XM_040842335.1"/>
</dbReference>
<dbReference type="Proteomes" id="UP000184356">
    <property type="component" value="Unassembled WGS sequence"/>
</dbReference>
<dbReference type="OrthoDB" id="3210378at2759"/>
<evidence type="ECO:0000313" key="3">
    <source>
        <dbReference type="Proteomes" id="UP000184356"/>
    </source>
</evidence>
<evidence type="ECO:0000313" key="2">
    <source>
        <dbReference type="EMBL" id="OJJ57756.1"/>
    </source>
</evidence>
<proteinExistence type="predicted"/>
<accession>A0A1L9TEA9</accession>
<dbReference type="VEuPathDB" id="FungiDB:ASPSYDRAFT_153979"/>
<dbReference type="Gene3D" id="3.80.10.10">
    <property type="entry name" value="Ribonuclease Inhibitor"/>
    <property type="match status" value="1"/>
</dbReference>
<protein>
    <recommendedName>
        <fullName evidence="4">F-box domain-containing protein</fullName>
    </recommendedName>
</protein>
<dbReference type="AlphaFoldDB" id="A0A1L9TEA9"/>
<dbReference type="STRING" id="1036612.A0A1L9TEA9"/>
<dbReference type="InterPro" id="IPR032675">
    <property type="entry name" value="LRR_dom_sf"/>
</dbReference>
<evidence type="ECO:0000256" key="1">
    <source>
        <dbReference type="SAM" id="MobiDB-lite"/>
    </source>
</evidence>
<reference evidence="3" key="1">
    <citation type="journal article" date="2017" name="Genome Biol.">
        <title>Comparative genomics reveals high biological diversity and specific adaptations in the industrially and medically important fungal genus Aspergillus.</title>
        <authorList>
            <person name="de Vries R.P."/>
            <person name="Riley R."/>
            <person name="Wiebenga A."/>
            <person name="Aguilar-Osorio G."/>
            <person name="Amillis S."/>
            <person name="Uchima C.A."/>
            <person name="Anderluh G."/>
            <person name="Asadollahi M."/>
            <person name="Askin M."/>
            <person name="Barry K."/>
            <person name="Battaglia E."/>
            <person name="Bayram O."/>
            <person name="Benocci T."/>
            <person name="Braus-Stromeyer S.A."/>
            <person name="Caldana C."/>
            <person name="Canovas D."/>
            <person name="Cerqueira G.C."/>
            <person name="Chen F."/>
            <person name="Chen W."/>
            <person name="Choi C."/>
            <person name="Clum A."/>
            <person name="Dos Santos R.A."/>
            <person name="Damasio A.R."/>
            <person name="Diallinas G."/>
            <person name="Emri T."/>
            <person name="Fekete E."/>
            <person name="Flipphi M."/>
            <person name="Freyberg S."/>
            <person name="Gallo A."/>
            <person name="Gournas C."/>
            <person name="Habgood R."/>
            <person name="Hainaut M."/>
            <person name="Harispe M.L."/>
            <person name="Henrissat B."/>
            <person name="Hilden K.S."/>
            <person name="Hope R."/>
            <person name="Hossain A."/>
            <person name="Karabika E."/>
            <person name="Karaffa L."/>
            <person name="Karanyi Z."/>
            <person name="Krasevec N."/>
            <person name="Kuo A."/>
            <person name="Kusch H."/>
            <person name="LaButti K."/>
            <person name="Lagendijk E.L."/>
            <person name="Lapidus A."/>
            <person name="Levasseur A."/>
            <person name="Lindquist E."/>
            <person name="Lipzen A."/>
            <person name="Logrieco A.F."/>
            <person name="MacCabe A."/>
            <person name="Maekelae M.R."/>
            <person name="Malavazi I."/>
            <person name="Melin P."/>
            <person name="Meyer V."/>
            <person name="Mielnichuk N."/>
            <person name="Miskei M."/>
            <person name="Molnar A.P."/>
            <person name="Mule G."/>
            <person name="Ngan C.Y."/>
            <person name="Orejas M."/>
            <person name="Orosz E."/>
            <person name="Ouedraogo J.P."/>
            <person name="Overkamp K.M."/>
            <person name="Park H.-S."/>
            <person name="Perrone G."/>
            <person name="Piumi F."/>
            <person name="Punt P.J."/>
            <person name="Ram A.F."/>
            <person name="Ramon A."/>
            <person name="Rauscher S."/>
            <person name="Record E."/>
            <person name="Riano-Pachon D.M."/>
            <person name="Robert V."/>
            <person name="Roehrig J."/>
            <person name="Ruller R."/>
            <person name="Salamov A."/>
            <person name="Salih N.S."/>
            <person name="Samson R.A."/>
            <person name="Sandor E."/>
            <person name="Sanguinetti M."/>
            <person name="Schuetze T."/>
            <person name="Sepcic K."/>
            <person name="Shelest E."/>
            <person name="Sherlock G."/>
            <person name="Sophianopoulou V."/>
            <person name="Squina F.M."/>
            <person name="Sun H."/>
            <person name="Susca A."/>
            <person name="Todd R.B."/>
            <person name="Tsang A."/>
            <person name="Unkles S.E."/>
            <person name="van de Wiele N."/>
            <person name="van Rossen-Uffink D."/>
            <person name="Oliveira J.V."/>
            <person name="Vesth T.C."/>
            <person name="Visser J."/>
            <person name="Yu J.-H."/>
            <person name="Zhou M."/>
            <person name="Andersen M.R."/>
            <person name="Archer D.B."/>
            <person name="Baker S.E."/>
            <person name="Benoit I."/>
            <person name="Brakhage A.A."/>
            <person name="Braus G.H."/>
            <person name="Fischer R."/>
            <person name="Frisvad J.C."/>
            <person name="Goldman G.H."/>
            <person name="Houbraken J."/>
            <person name="Oakley B."/>
            <person name="Pocsi I."/>
            <person name="Scazzocchio C."/>
            <person name="Seiboth B."/>
            <person name="vanKuyk P.A."/>
            <person name="Wortman J."/>
            <person name="Dyer P.S."/>
            <person name="Grigoriev I.V."/>
        </authorList>
    </citation>
    <scope>NUCLEOTIDE SEQUENCE [LARGE SCALE GENOMIC DNA]</scope>
    <source>
        <strain evidence="3">CBS 593.65</strain>
    </source>
</reference>
<dbReference type="SUPFAM" id="SSF52047">
    <property type="entry name" value="RNI-like"/>
    <property type="match status" value="1"/>
</dbReference>
<dbReference type="GeneID" id="63758408"/>
<feature type="compositionally biased region" description="Low complexity" evidence="1">
    <location>
        <begin position="726"/>
        <end position="735"/>
    </location>
</feature>
<dbReference type="EMBL" id="KV878588">
    <property type="protein sequence ID" value="OJJ57756.1"/>
    <property type="molecule type" value="Genomic_DNA"/>
</dbReference>
<sequence>MSVVVNRPESASVSHTGIPYQGQALHCYSDSGYGSVTIPSRSSSLSSFKTNYSTSTVPTSYSPTSSGSYRTCDSAASLDRILESVFKRVPQEVYETILDQLQYLHAGPNQSGCMTCFQRDLHALSLTCRPWEKAVRARLYNHIHIVGSDSPAQLKKYRLKRGSRLKLLRRTLRERKLLANLVLELRVPQIDILFTGKHTAQWQEYRDLVASVVMVCPNLERLLGLSIPFNHEFDRLTHALSTRRKLKEHTWILCEATETSEASPRSDSCPGSLGPLQMFEFLDYHASWTNLETLMLHGLNQTALEPSVFLRMLSLLPSLRNLCVSNFDADAFADTALLCLPPLEILRLENLPGVTDAGLTQYTSRPESLSLQTLVLIEPNIDSLLAISKILASLRNLKRFKIVQSEKCPTLNSDGMIFQPLLASPSLEFLHWDVACPNPSTALTRLDFAPFAKPLQHVETPNSHLAQSILAGGFPRLDSLRAPSDIEPPGALQAVCQPIPRGQALLHPDRYSLPRSSHGSIPTRPMALPGGNNMTSARIRAQTFIDMAARDTETGMQVLITDHSDSYVPDNALEASDDEAEMELDETGMWETPLDRPRANPVPEDHEGPITVFDFRMPAYMGRTGAKTSGNDISIPRFILHPDIVGQEADGGLVSWKHVLAANQSLTFAAGVGVNCFGGKSVPSPINEEPLSPTSTTTPRFGWGSITSRTATTASPITPTTPPTPMSISPSTAPPWEKDVCTGSWNYSHKGGREWWFHMERERPIKAELYDVKRLF</sequence>
<keyword evidence="3" id="KW-1185">Reference proteome</keyword>
<feature type="region of interest" description="Disordered" evidence="1">
    <location>
        <begin position="687"/>
        <end position="706"/>
    </location>
</feature>
<name>A0A1L9TEA9_9EURO</name>
<evidence type="ECO:0008006" key="4">
    <source>
        <dbReference type="Google" id="ProtNLM"/>
    </source>
</evidence>
<feature type="region of interest" description="Disordered" evidence="1">
    <location>
        <begin position="711"/>
        <end position="735"/>
    </location>
</feature>
<gene>
    <name evidence="2" type="ORF">ASPSYDRAFT_153979</name>
</gene>
<organism evidence="2 3">
    <name type="scientific">Aspergillus sydowii CBS 593.65</name>
    <dbReference type="NCBI Taxonomy" id="1036612"/>
    <lineage>
        <taxon>Eukaryota</taxon>
        <taxon>Fungi</taxon>
        <taxon>Dikarya</taxon>
        <taxon>Ascomycota</taxon>
        <taxon>Pezizomycotina</taxon>
        <taxon>Eurotiomycetes</taxon>
        <taxon>Eurotiomycetidae</taxon>
        <taxon>Eurotiales</taxon>
        <taxon>Aspergillaceae</taxon>
        <taxon>Aspergillus</taxon>
        <taxon>Aspergillus subgen. Nidulantes</taxon>
    </lineage>
</organism>
<feature type="compositionally biased region" description="Low complexity" evidence="1">
    <location>
        <begin position="692"/>
        <end position="706"/>
    </location>
</feature>